<protein>
    <submittedName>
        <fullName evidence="2">Uncharacterized protein</fullName>
    </submittedName>
</protein>
<dbReference type="EMBL" id="JAGWCR010000005">
    <property type="protein sequence ID" value="MBS3649227.1"/>
    <property type="molecule type" value="Genomic_DNA"/>
</dbReference>
<name>A0A942E696_9HYPH</name>
<keyword evidence="1" id="KW-0812">Transmembrane</keyword>
<dbReference type="AlphaFoldDB" id="A0A942E696"/>
<gene>
    <name evidence="2" type="ORF">KEU06_11465</name>
</gene>
<keyword evidence="1" id="KW-0472">Membrane</keyword>
<reference evidence="2" key="1">
    <citation type="submission" date="2021-04" db="EMBL/GenBank/DDBJ databases">
        <title>Pseudaminobacter soli sp. nov., isolated from paddy soil contaminated by heavy metals.</title>
        <authorList>
            <person name="Zhang K."/>
        </authorList>
    </citation>
    <scope>NUCLEOTIDE SEQUENCE</scope>
    <source>
        <strain evidence="2">19-2017</strain>
    </source>
</reference>
<comment type="caution">
    <text evidence="2">The sequence shown here is derived from an EMBL/GenBank/DDBJ whole genome shotgun (WGS) entry which is preliminary data.</text>
</comment>
<accession>A0A942E696</accession>
<dbReference type="RefSeq" id="WP_188254789.1">
    <property type="nucleotide sequence ID" value="NZ_JABVCF010000005.1"/>
</dbReference>
<keyword evidence="3" id="KW-1185">Reference proteome</keyword>
<evidence type="ECO:0000313" key="2">
    <source>
        <dbReference type="EMBL" id="MBS3649227.1"/>
    </source>
</evidence>
<proteinExistence type="predicted"/>
<organism evidence="2 3">
    <name type="scientific">Pseudaminobacter soli</name>
    <name type="common">ex Zhang et al. 2022</name>
    <dbReference type="NCBI Taxonomy" id="2831468"/>
    <lineage>
        <taxon>Bacteria</taxon>
        <taxon>Pseudomonadati</taxon>
        <taxon>Pseudomonadota</taxon>
        <taxon>Alphaproteobacteria</taxon>
        <taxon>Hyphomicrobiales</taxon>
        <taxon>Phyllobacteriaceae</taxon>
        <taxon>Pseudaminobacter</taxon>
    </lineage>
</organism>
<evidence type="ECO:0000313" key="3">
    <source>
        <dbReference type="Proteomes" id="UP000680348"/>
    </source>
</evidence>
<keyword evidence="1" id="KW-1133">Transmembrane helix</keyword>
<sequence length="245" mass="26802">MSQTIADDADDADEGLLGSRFTTRLFIGCASLALISLGLSIAGKLFGGSIALAGYSDDPTVREIVIGNNVIAAPANTIRFERARSSGVASRLDLYLRYPQLDGYSDAARDDFNSARGIRNILFLGFEERMMSRDMSGRFEPIYSALITRPGKKGPSGLTVYDFENKSGYLNEVLVVAPRRSLEPFVARCLSGPSAEESLAPCERDVDIGDNLSLTYRFPRELLAEWEKLDSAVVAKAEQMLKTVR</sequence>
<evidence type="ECO:0000256" key="1">
    <source>
        <dbReference type="SAM" id="Phobius"/>
    </source>
</evidence>
<dbReference type="Proteomes" id="UP000680348">
    <property type="component" value="Unassembled WGS sequence"/>
</dbReference>
<feature type="transmembrane region" description="Helical" evidence="1">
    <location>
        <begin position="25"/>
        <end position="46"/>
    </location>
</feature>